<gene>
    <name evidence="2" type="ORF">CAE01nite_07030</name>
</gene>
<proteinExistence type="predicted"/>
<keyword evidence="3" id="KW-1185">Reference proteome</keyword>
<dbReference type="PANTHER" id="PTHR43245">
    <property type="entry name" value="BIFUNCTIONAL POLYMYXIN RESISTANCE PROTEIN ARNA"/>
    <property type="match status" value="1"/>
</dbReference>
<dbReference type="RefSeq" id="WP_146900080.1">
    <property type="nucleotide sequence ID" value="NZ_BAAARM010000001.1"/>
</dbReference>
<dbReference type="Proteomes" id="UP000321181">
    <property type="component" value="Unassembled WGS sequence"/>
</dbReference>
<dbReference type="InterPro" id="IPR001509">
    <property type="entry name" value="Epimerase_deHydtase"/>
</dbReference>
<dbReference type="OrthoDB" id="9779041at2"/>
<organism evidence="2 3">
    <name type="scientific">Cellulomonas aerilata</name>
    <dbReference type="NCBI Taxonomy" id="515326"/>
    <lineage>
        <taxon>Bacteria</taxon>
        <taxon>Bacillati</taxon>
        <taxon>Actinomycetota</taxon>
        <taxon>Actinomycetes</taxon>
        <taxon>Micrococcales</taxon>
        <taxon>Cellulomonadaceae</taxon>
        <taxon>Cellulomonas</taxon>
    </lineage>
</organism>
<protein>
    <submittedName>
        <fullName evidence="2">Epimerase</fullName>
    </submittedName>
</protein>
<dbReference type="InterPro" id="IPR050177">
    <property type="entry name" value="Lipid_A_modif_metabolic_enz"/>
</dbReference>
<evidence type="ECO:0000313" key="2">
    <source>
        <dbReference type="EMBL" id="GEO32978.1"/>
    </source>
</evidence>
<dbReference type="EMBL" id="BJYY01000002">
    <property type="protein sequence ID" value="GEO32978.1"/>
    <property type="molecule type" value="Genomic_DNA"/>
</dbReference>
<feature type="domain" description="NAD-dependent epimerase/dehydratase" evidence="1">
    <location>
        <begin position="4"/>
        <end position="242"/>
    </location>
</feature>
<sequence length="330" mass="34958">MGQVVVTGGLGFIGSHVADAYLARGDTVRIIDSEVGAVVDGEDYDTDPRCTVVRASVEDYLRGGGDFAGVDRVVHAAAHVGPAGILHHVGTLGVDIVMSTSPVLEACLAADVPLCVFSSAEVYGRSGQLAEGDDIRVPRDYNARIEYAVAKTLTEVMTVNSRHRGLRAIVIRPFNVGGARQSRAGGFVMPTFVQQALAGTPITVFATGQQVRAFLAATDLARFLTDHMDAALAAGHTVINVGNPGNAVTVMALAERVKELMGSSSPIVRVDAKTIHGPLYEEAESFHKVPVLGAAAALGWRPQLDLDDLILQTADYYRRRSDVRADRAAV</sequence>
<dbReference type="InterPro" id="IPR036291">
    <property type="entry name" value="NAD(P)-bd_dom_sf"/>
</dbReference>
<accession>A0A512D918</accession>
<dbReference type="Pfam" id="PF01370">
    <property type="entry name" value="Epimerase"/>
    <property type="match status" value="1"/>
</dbReference>
<dbReference type="AlphaFoldDB" id="A0A512D918"/>
<name>A0A512D918_9CELL</name>
<dbReference type="SUPFAM" id="SSF51735">
    <property type="entry name" value="NAD(P)-binding Rossmann-fold domains"/>
    <property type="match status" value="1"/>
</dbReference>
<dbReference type="PANTHER" id="PTHR43245:SF13">
    <property type="entry name" value="UDP-D-APIOSE_UDP-D-XYLOSE SYNTHASE 2"/>
    <property type="match status" value="1"/>
</dbReference>
<evidence type="ECO:0000313" key="3">
    <source>
        <dbReference type="Proteomes" id="UP000321181"/>
    </source>
</evidence>
<reference evidence="2 3" key="1">
    <citation type="submission" date="2019-07" db="EMBL/GenBank/DDBJ databases">
        <title>Whole genome shotgun sequence of Cellulomonas aerilata NBRC 106308.</title>
        <authorList>
            <person name="Hosoyama A."/>
            <person name="Uohara A."/>
            <person name="Ohji S."/>
            <person name="Ichikawa N."/>
        </authorList>
    </citation>
    <scope>NUCLEOTIDE SEQUENCE [LARGE SCALE GENOMIC DNA]</scope>
    <source>
        <strain evidence="2 3">NBRC 106308</strain>
    </source>
</reference>
<evidence type="ECO:0000259" key="1">
    <source>
        <dbReference type="Pfam" id="PF01370"/>
    </source>
</evidence>
<dbReference type="Gene3D" id="3.40.50.720">
    <property type="entry name" value="NAD(P)-binding Rossmann-like Domain"/>
    <property type="match status" value="1"/>
</dbReference>
<comment type="caution">
    <text evidence="2">The sequence shown here is derived from an EMBL/GenBank/DDBJ whole genome shotgun (WGS) entry which is preliminary data.</text>
</comment>